<evidence type="ECO:0000313" key="2">
    <source>
        <dbReference type="Proteomes" id="UP000323521"/>
    </source>
</evidence>
<keyword evidence="1" id="KW-0067">ATP-binding</keyword>
<keyword evidence="1" id="KW-0378">Hydrolase</keyword>
<accession>A0A3G1KYP9</accession>
<dbReference type="Pfam" id="PF10055">
    <property type="entry name" value="DUF2292"/>
    <property type="match status" value="1"/>
</dbReference>
<dbReference type="RefSeq" id="WP_236860121.1">
    <property type="nucleotide sequence ID" value="NZ_CP017634.1"/>
</dbReference>
<dbReference type="InterPro" id="IPR018743">
    <property type="entry name" value="DUF2292"/>
</dbReference>
<keyword evidence="1" id="KW-0347">Helicase</keyword>
<gene>
    <name evidence="1" type="ORF">DCMF_24965</name>
</gene>
<reference evidence="1 2" key="1">
    <citation type="submission" date="2016-10" db="EMBL/GenBank/DDBJ databases">
        <title>Complete Genome Sequence of Peptococcaceae strain DCMF.</title>
        <authorList>
            <person name="Edwards R.J."/>
            <person name="Holland S.I."/>
            <person name="Deshpande N.P."/>
            <person name="Wong Y.K."/>
            <person name="Ertan H."/>
            <person name="Manefield M."/>
            <person name="Russell T.L."/>
            <person name="Lee M.J."/>
        </authorList>
    </citation>
    <scope>NUCLEOTIDE SEQUENCE [LARGE SCALE GENOMIC DNA]</scope>
    <source>
        <strain evidence="1 2">DCMF</strain>
    </source>
</reference>
<dbReference type="AlphaFoldDB" id="A0A3G1KYP9"/>
<dbReference type="GO" id="GO:0004386">
    <property type="term" value="F:helicase activity"/>
    <property type="evidence" value="ECO:0007669"/>
    <property type="project" value="UniProtKB-KW"/>
</dbReference>
<proteinExistence type="predicted"/>
<evidence type="ECO:0000313" key="1">
    <source>
        <dbReference type="EMBL" id="ATW27571.1"/>
    </source>
</evidence>
<sequence length="50" mass="5900">MERKERPLEITEKERRLIELLRSTGFGEVRITVQNGQPILVEEVHKSIKL</sequence>
<dbReference type="KEGG" id="fwa:DCMF_24965"/>
<name>A0A3G1KYP9_FORW1</name>
<organism evidence="1 2">
    <name type="scientific">Formimonas warabiya</name>
    <dbReference type="NCBI Taxonomy" id="1761012"/>
    <lineage>
        <taxon>Bacteria</taxon>
        <taxon>Bacillati</taxon>
        <taxon>Bacillota</taxon>
        <taxon>Clostridia</taxon>
        <taxon>Eubacteriales</taxon>
        <taxon>Peptococcaceae</taxon>
        <taxon>Candidatus Formimonas</taxon>
    </lineage>
</organism>
<dbReference type="Proteomes" id="UP000323521">
    <property type="component" value="Chromosome"/>
</dbReference>
<keyword evidence="2" id="KW-1185">Reference proteome</keyword>
<keyword evidence="1" id="KW-0547">Nucleotide-binding</keyword>
<dbReference type="EMBL" id="CP017634">
    <property type="protein sequence ID" value="ATW27571.1"/>
    <property type="molecule type" value="Genomic_DNA"/>
</dbReference>
<protein>
    <submittedName>
        <fullName evidence="1">ATP-dependent DNA helicase RuvA</fullName>
    </submittedName>
</protein>